<feature type="transmembrane region" description="Helical" evidence="3">
    <location>
        <begin position="28"/>
        <end position="46"/>
    </location>
</feature>
<organism evidence="5 6">
    <name type="scientific">Pseudonocardia asaccharolytica DSM 44247 = NBRC 16224</name>
    <dbReference type="NCBI Taxonomy" id="1123024"/>
    <lineage>
        <taxon>Bacteria</taxon>
        <taxon>Bacillati</taxon>
        <taxon>Actinomycetota</taxon>
        <taxon>Actinomycetes</taxon>
        <taxon>Pseudonocardiales</taxon>
        <taxon>Pseudonocardiaceae</taxon>
        <taxon>Pseudonocardia</taxon>
    </lineage>
</organism>
<dbReference type="Gene3D" id="2.60.40.1240">
    <property type="match status" value="1"/>
</dbReference>
<feature type="transmembrane region" description="Helical" evidence="3">
    <location>
        <begin position="81"/>
        <end position="102"/>
    </location>
</feature>
<accession>A0A511D0T1</accession>
<keyword evidence="3" id="KW-1133">Transmembrane helix</keyword>
<keyword evidence="6" id="KW-1185">Reference proteome</keyword>
<dbReference type="Proteomes" id="UP000321328">
    <property type="component" value="Unassembled WGS sequence"/>
</dbReference>
<evidence type="ECO:0000256" key="3">
    <source>
        <dbReference type="SAM" id="Phobius"/>
    </source>
</evidence>
<dbReference type="AlphaFoldDB" id="A0A511D0T1"/>
<feature type="domain" description="DUF4352" evidence="4">
    <location>
        <begin position="133"/>
        <end position="257"/>
    </location>
</feature>
<dbReference type="InterPro" id="IPR029050">
    <property type="entry name" value="Immunoprotect_excell_Ig-like"/>
</dbReference>
<dbReference type="InterPro" id="IPR029051">
    <property type="entry name" value="DUF4352"/>
</dbReference>
<evidence type="ECO:0000256" key="1">
    <source>
        <dbReference type="ARBA" id="ARBA00022729"/>
    </source>
</evidence>
<name>A0A511D0T1_9PSEU</name>
<evidence type="ECO:0000313" key="6">
    <source>
        <dbReference type="Proteomes" id="UP000321328"/>
    </source>
</evidence>
<dbReference type="EMBL" id="BJVI01000019">
    <property type="protein sequence ID" value="GEL18376.1"/>
    <property type="molecule type" value="Genomic_DNA"/>
</dbReference>
<feature type="region of interest" description="Disordered" evidence="2">
    <location>
        <begin position="1"/>
        <end position="20"/>
    </location>
</feature>
<gene>
    <name evidence="5" type="ORF">PA7_22130</name>
</gene>
<keyword evidence="3" id="KW-0812">Transmembrane</keyword>
<comment type="caution">
    <text evidence="5">The sequence shown here is derived from an EMBL/GenBank/DDBJ whole genome shotgun (WGS) entry which is preliminary data.</text>
</comment>
<keyword evidence="1" id="KW-0732">Signal</keyword>
<dbReference type="Pfam" id="PF11611">
    <property type="entry name" value="DUF4352"/>
    <property type="match status" value="1"/>
</dbReference>
<dbReference type="STRING" id="1123024.GCA_000423625_01211"/>
<proteinExistence type="predicted"/>
<protein>
    <recommendedName>
        <fullName evidence="4">DUF4352 domain-containing protein</fullName>
    </recommendedName>
</protein>
<evidence type="ECO:0000313" key="5">
    <source>
        <dbReference type="EMBL" id="GEL18376.1"/>
    </source>
</evidence>
<keyword evidence="3" id="KW-0472">Membrane</keyword>
<evidence type="ECO:0000259" key="4">
    <source>
        <dbReference type="Pfam" id="PF11611"/>
    </source>
</evidence>
<evidence type="ECO:0000256" key="2">
    <source>
        <dbReference type="SAM" id="MobiDB-lite"/>
    </source>
</evidence>
<reference evidence="5 6" key="1">
    <citation type="submission" date="2019-07" db="EMBL/GenBank/DDBJ databases">
        <title>Whole genome shotgun sequence of Pseudonocardia asaccharolytica NBRC 16224.</title>
        <authorList>
            <person name="Hosoyama A."/>
            <person name="Uohara A."/>
            <person name="Ohji S."/>
            <person name="Ichikawa N."/>
        </authorList>
    </citation>
    <scope>NUCLEOTIDE SEQUENCE [LARGE SCALE GENOMIC DNA]</scope>
    <source>
        <strain evidence="5 6">NBRC 16224</strain>
    </source>
</reference>
<dbReference type="RefSeq" id="WP_051232413.1">
    <property type="nucleotide sequence ID" value="NZ_AUII01000004.1"/>
</dbReference>
<sequence length="263" mass="26618">MTQQFPQYPPPYQQPAGHLAPPAPPQNGFGTAGFVLGLVGLLFSFIPLVGVIAWPLVILGLIFAGVGLARARAGRATNKGLAIAGLACSALGLLVCILYASAFASAVSSSTTDADAPGTTLATGSGDAQATAGLGQEVRDGSFAFTVTKVEPGVKTLGDGFLKSTAQGHYVLVHLTVTNIGKDAQMFSGGNQKLLDAQGREFDADTGAAVMNLPDSQSFLNNINPGNSVNGTVVFDMPTDVAPAAIELHDSAFSGGATVALTG</sequence>